<keyword evidence="1" id="KW-0732">Signal</keyword>
<evidence type="ECO:0000313" key="3">
    <source>
        <dbReference type="Proteomes" id="UP001190700"/>
    </source>
</evidence>
<sequence length="608" mass="64324">MRILSTIGVCIVLASATCAQAQVVGDHCSPFKTCKECLAETNCGFCSVPVVYHNGSEGAQCAGFTPGKENPFKCVGTYTTDKCPEDVHKYACDQKNMTCVISKYGVSKEDCAKSCIKPHPGPPSKTKLYKCASNDTCVEVPTGTSGAASLDVCHSTCGVKKYMCNSTTATCDESKYGLPKKNCDAICKQPTPIPPELEGTWRGLQISQGYTAGEFKLELDAGKYTFTTPAGKSESGTTSTLGGDLIFTGSNGVQKAIYNLQKSEETVDMTLAVGAVGAIAPADYASAMATDEYVFFKCKTGKKCSFSATLFEDKFNFFKDMVNKRLSSVSEVDISSLKARMLINEAADLKTEVDHCGAKLDCESCVKEDLCGWCSTPVVFHDGSTGPRCAGFDKNGSTHFTCNGIYSTEECIQGYECNTTSYTCDLAAPGQGVSKENCELQCKPAAETYVCNPVNFTCEKSTPGHGTSKDLCEASCQHIKPTNSTPTDVKGSWRGIQINTKYTKGEYDVKFGPANFSWTGPSGFAMSGTTQTTGKGSLNLIVQKGPPALVGKVLIGIYSTVNGPETSFISIAFGAAGGAAPGGFDVAMSATGDSEYVMAKCSGAGCKW</sequence>
<reference evidence="2 3" key="1">
    <citation type="journal article" date="2015" name="Genome Biol. Evol.">
        <title>Comparative Genomics of a Bacterivorous Green Alga Reveals Evolutionary Causalities and Consequences of Phago-Mixotrophic Mode of Nutrition.</title>
        <authorList>
            <person name="Burns J.A."/>
            <person name="Paasch A."/>
            <person name="Narechania A."/>
            <person name="Kim E."/>
        </authorList>
    </citation>
    <scope>NUCLEOTIDE SEQUENCE [LARGE SCALE GENOMIC DNA]</scope>
    <source>
        <strain evidence="2 3">PLY_AMNH</strain>
    </source>
</reference>
<evidence type="ECO:0000256" key="1">
    <source>
        <dbReference type="SAM" id="SignalP"/>
    </source>
</evidence>
<dbReference type="AlphaFoldDB" id="A0AAE0LEF3"/>
<proteinExistence type="predicted"/>
<feature type="signal peptide" evidence="1">
    <location>
        <begin position="1"/>
        <end position="21"/>
    </location>
</feature>
<protein>
    <submittedName>
        <fullName evidence="2">Uncharacterized protein</fullName>
    </submittedName>
</protein>
<feature type="chain" id="PRO_5042000085" evidence="1">
    <location>
        <begin position="22"/>
        <end position="608"/>
    </location>
</feature>
<dbReference type="EMBL" id="LGRX02003719">
    <property type="protein sequence ID" value="KAK3281735.1"/>
    <property type="molecule type" value="Genomic_DNA"/>
</dbReference>
<evidence type="ECO:0000313" key="2">
    <source>
        <dbReference type="EMBL" id="KAK3281735.1"/>
    </source>
</evidence>
<gene>
    <name evidence="2" type="ORF">CYMTET_10489</name>
</gene>
<organism evidence="2 3">
    <name type="scientific">Cymbomonas tetramitiformis</name>
    <dbReference type="NCBI Taxonomy" id="36881"/>
    <lineage>
        <taxon>Eukaryota</taxon>
        <taxon>Viridiplantae</taxon>
        <taxon>Chlorophyta</taxon>
        <taxon>Pyramimonadophyceae</taxon>
        <taxon>Pyramimonadales</taxon>
        <taxon>Pyramimonadaceae</taxon>
        <taxon>Cymbomonas</taxon>
    </lineage>
</organism>
<keyword evidence="3" id="KW-1185">Reference proteome</keyword>
<name>A0AAE0LEF3_9CHLO</name>
<dbReference type="Proteomes" id="UP001190700">
    <property type="component" value="Unassembled WGS sequence"/>
</dbReference>
<accession>A0AAE0LEF3</accession>
<comment type="caution">
    <text evidence="2">The sequence shown here is derived from an EMBL/GenBank/DDBJ whole genome shotgun (WGS) entry which is preliminary data.</text>
</comment>